<keyword evidence="3" id="KW-1185">Reference proteome</keyword>
<evidence type="ECO:0008006" key="4">
    <source>
        <dbReference type="Google" id="ProtNLM"/>
    </source>
</evidence>
<evidence type="ECO:0000313" key="2">
    <source>
        <dbReference type="EMBL" id="KRM35032.1"/>
    </source>
</evidence>
<protein>
    <recommendedName>
        <fullName evidence="4">Surface layer protein A domain-containing protein</fullName>
    </recommendedName>
</protein>
<name>X0PDL1_9LACO</name>
<reference evidence="2 3" key="1">
    <citation type="journal article" date="2015" name="Genome Announc.">
        <title>Expanding the biotechnology potential of lactobacilli through comparative genomics of 213 strains and associated genera.</title>
        <authorList>
            <person name="Sun Z."/>
            <person name="Harris H.M."/>
            <person name="McCann A."/>
            <person name="Guo C."/>
            <person name="Argimon S."/>
            <person name="Zhang W."/>
            <person name="Yang X."/>
            <person name="Jeffery I.B."/>
            <person name="Cooney J.C."/>
            <person name="Kagawa T.F."/>
            <person name="Liu W."/>
            <person name="Song Y."/>
            <person name="Salvetti E."/>
            <person name="Wrobel A."/>
            <person name="Rasinkangas P."/>
            <person name="Parkhill J."/>
            <person name="Rea M.C."/>
            <person name="O'Sullivan O."/>
            <person name="Ritari J."/>
            <person name="Douillard F.P."/>
            <person name="Paul Ross R."/>
            <person name="Yang R."/>
            <person name="Briner A.E."/>
            <person name="Felis G.E."/>
            <person name="de Vos W.M."/>
            <person name="Barrangou R."/>
            <person name="Klaenhammer T.R."/>
            <person name="Caufield P.W."/>
            <person name="Cui Y."/>
            <person name="Zhang H."/>
            <person name="O'Toole P.W."/>
        </authorList>
    </citation>
    <scope>NUCLEOTIDE SEQUENCE [LARGE SCALE GENOMIC DNA]</scope>
    <source>
        <strain evidence="2 3">DSM 18527</strain>
    </source>
</reference>
<feature type="chain" id="PRO_5009980967" description="Surface layer protein A domain-containing protein" evidence="1">
    <location>
        <begin position="31"/>
        <end position="246"/>
    </location>
</feature>
<sequence>MQMKKWLFYILLTCGALLLGSVTNINPAQASNAGLTIVANPDTTAVFNSGHQPTPIYSEPTLTKRTGLALQTEIGTWPIVRVAKSGRVIKALDLGNNQWVDPAYSRKVVMGSGDYLEVLTAGAYNPIYRDCLGVNRAGSLDTDHYHEWRINKIAYDGNTGAIAGVDLGNNQWLLAKTKGQYLIPKILYFQAGTLMFTRTNQAKGQLSATLPYKVFGATIVGYQGVSVKLGTENQWVVYQLGSTSPF</sequence>
<feature type="signal peptide" evidence="1">
    <location>
        <begin position="1"/>
        <end position="30"/>
    </location>
</feature>
<evidence type="ECO:0000313" key="3">
    <source>
        <dbReference type="Proteomes" id="UP000051236"/>
    </source>
</evidence>
<proteinExistence type="predicted"/>
<gene>
    <name evidence="2" type="ORF">FC83_GL001880</name>
</gene>
<keyword evidence="1" id="KW-0732">Signal</keyword>
<evidence type="ECO:0000256" key="1">
    <source>
        <dbReference type="SAM" id="SignalP"/>
    </source>
</evidence>
<comment type="caution">
    <text evidence="2">The sequence shown here is derived from an EMBL/GenBank/DDBJ whole genome shotgun (WGS) entry which is preliminary data.</text>
</comment>
<accession>X0PDL1</accession>
<dbReference type="EMBL" id="AZGA01000018">
    <property type="protein sequence ID" value="KRM35032.1"/>
    <property type="molecule type" value="Genomic_DNA"/>
</dbReference>
<dbReference type="Proteomes" id="UP000051236">
    <property type="component" value="Unassembled WGS sequence"/>
</dbReference>
<dbReference type="PATRIC" id="fig|1423734.3.peg.1903"/>
<organism evidence="2 3">
    <name type="scientific">Agrilactobacillus composti DSM 18527 = JCM 14202</name>
    <dbReference type="NCBI Taxonomy" id="1423734"/>
    <lineage>
        <taxon>Bacteria</taxon>
        <taxon>Bacillati</taxon>
        <taxon>Bacillota</taxon>
        <taxon>Bacilli</taxon>
        <taxon>Lactobacillales</taxon>
        <taxon>Lactobacillaceae</taxon>
        <taxon>Agrilactobacillus</taxon>
    </lineage>
</organism>
<dbReference type="AlphaFoldDB" id="X0PDL1"/>